<keyword evidence="1" id="KW-0067">ATP-binding</keyword>
<organism evidence="4 5">
    <name type="scientific">candidate division WWE3 bacterium CG_4_9_14_0_2_um_filter_35_11</name>
    <dbReference type="NCBI Taxonomy" id="1975077"/>
    <lineage>
        <taxon>Bacteria</taxon>
        <taxon>Katanobacteria</taxon>
    </lineage>
</organism>
<dbReference type="PROSITE" id="PS51459">
    <property type="entry name" value="FIDO"/>
    <property type="match status" value="1"/>
</dbReference>
<dbReference type="GO" id="GO:0005524">
    <property type="term" value="F:ATP binding"/>
    <property type="evidence" value="ECO:0007669"/>
    <property type="project" value="UniProtKB-KW"/>
</dbReference>
<dbReference type="EMBL" id="PFSJ01000009">
    <property type="protein sequence ID" value="PJC23850.1"/>
    <property type="molecule type" value="Genomic_DNA"/>
</dbReference>
<dbReference type="SUPFAM" id="SSF46785">
    <property type="entry name" value="Winged helix' DNA-binding domain"/>
    <property type="match status" value="1"/>
</dbReference>
<sequence length="352" mass="41385">MFMNRAISPRQLKILNYLTDSNKSRAEIEELLLKDYAVSKITVVRDLSELIEQGFIQQQGLGPSTYYSITNKPTNLPIYNLDEYFKTDVDKRNIRGSHFEIDLINEIDNFFNPEELDEIEISRNAFKNIMSKRNSTDIKKELERFIIELSWKSSKIEGNTYTLLDTENLIKNNIEALNNSKEESQMILNHKYAFDYILKNIDNFKEFSGQNLKQIHSLIVKDLNIQTDYRLHAVGIAGTKYLPLDNKYQIEDTIKMLDMKLKDIESPFIKAFATLVFISYIQPFADGNKRTARILSNSILIANNYYPLSYRSVDEIEYKKALIIFYEQFNISYFKKTFLNQYQFSMTNYFKS</sequence>
<evidence type="ECO:0000313" key="4">
    <source>
        <dbReference type="EMBL" id="PJC23850.1"/>
    </source>
</evidence>
<feature type="domain" description="Fido" evidence="3">
    <location>
        <begin position="207"/>
        <end position="340"/>
    </location>
</feature>
<gene>
    <name evidence="4" type="ORF">CO058_01165</name>
</gene>
<evidence type="ECO:0000259" key="3">
    <source>
        <dbReference type="PROSITE" id="PS51459"/>
    </source>
</evidence>
<dbReference type="InterPro" id="IPR011991">
    <property type="entry name" value="ArsR-like_HTH"/>
</dbReference>
<feature type="site" description="Important for autoinhibition of adenylyltransferase activity" evidence="2">
    <location>
        <position position="157"/>
    </location>
</feature>
<evidence type="ECO:0000256" key="2">
    <source>
        <dbReference type="PIRSR" id="PIRSR640198-3"/>
    </source>
</evidence>
<dbReference type="SUPFAM" id="SSF140931">
    <property type="entry name" value="Fic-like"/>
    <property type="match status" value="1"/>
</dbReference>
<evidence type="ECO:0000313" key="5">
    <source>
        <dbReference type="Proteomes" id="UP000229756"/>
    </source>
</evidence>
<evidence type="ECO:0000256" key="1">
    <source>
        <dbReference type="PIRSR" id="PIRSR640198-2"/>
    </source>
</evidence>
<dbReference type="InterPro" id="IPR036390">
    <property type="entry name" value="WH_DNA-bd_sf"/>
</dbReference>
<dbReference type="Gene3D" id="1.10.3290.10">
    <property type="entry name" value="Fido-like domain"/>
    <property type="match status" value="1"/>
</dbReference>
<dbReference type="PANTHER" id="PTHR13504:SF38">
    <property type="entry name" value="FIDO DOMAIN-CONTAINING PROTEIN"/>
    <property type="match status" value="1"/>
</dbReference>
<dbReference type="InterPro" id="IPR003812">
    <property type="entry name" value="Fido"/>
</dbReference>
<keyword evidence="1" id="KW-0547">Nucleotide-binding</keyword>
<dbReference type="InterPro" id="IPR036597">
    <property type="entry name" value="Fido-like_dom_sf"/>
</dbReference>
<protein>
    <submittedName>
        <fullName evidence="4">Cell filamentation protein Fic</fullName>
    </submittedName>
</protein>
<dbReference type="CDD" id="cd00090">
    <property type="entry name" value="HTH_ARSR"/>
    <property type="match status" value="1"/>
</dbReference>
<name>A0A2M8EM96_UNCKA</name>
<accession>A0A2M8EM96</accession>
<dbReference type="InterPro" id="IPR040198">
    <property type="entry name" value="Fido_containing"/>
</dbReference>
<comment type="caution">
    <text evidence="4">The sequence shown here is derived from an EMBL/GenBank/DDBJ whole genome shotgun (WGS) entry which is preliminary data.</text>
</comment>
<dbReference type="Proteomes" id="UP000229756">
    <property type="component" value="Unassembled WGS sequence"/>
</dbReference>
<reference evidence="5" key="1">
    <citation type="submission" date="2017-09" db="EMBL/GenBank/DDBJ databases">
        <title>Depth-based differentiation of microbial function through sediment-hosted aquifers and enrichment of novel symbionts in the deep terrestrial subsurface.</title>
        <authorList>
            <person name="Probst A.J."/>
            <person name="Ladd B."/>
            <person name="Jarett J.K."/>
            <person name="Geller-Mcgrath D.E."/>
            <person name="Sieber C.M.K."/>
            <person name="Emerson J.B."/>
            <person name="Anantharaman K."/>
            <person name="Thomas B.C."/>
            <person name="Malmstrom R."/>
            <person name="Stieglmeier M."/>
            <person name="Klingl A."/>
            <person name="Woyke T."/>
            <person name="Ryan C.M."/>
            <person name="Banfield J.F."/>
        </authorList>
    </citation>
    <scope>NUCLEOTIDE SEQUENCE [LARGE SCALE GENOMIC DNA]</scope>
</reference>
<dbReference type="AlphaFoldDB" id="A0A2M8EM96"/>
<dbReference type="PANTHER" id="PTHR13504">
    <property type="entry name" value="FIDO DOMAIN-CONTAINING PROTEIN DDB_G0283145"/>
    <property type="match status" value="1"/>
</dbReference>
<proteinExistence type="predicted"/>
<dbReference type="Pfam" id="PF02661">
    <property type="entry name" value="Fic"/>
    <property type="match status" value="1"/>
</dbReference>
<feature type="binding site" evidence="1">
    <location>
        <begin position="286"/>
        <end position="293"/>
    </location>
    <ligand>
        <name>ATP</name>
        <dbReference type="ChEBI" id="CHEBI:30616"/>
    </ligand>
</feature>